<gene>
    <name evidence="1" type="ORF">V3I05_00690</name>
</gene>
<proteinExistence type="predicted"/>
<accession>A0ABZ3F512</accession>
<sequence length="76" mass="9080">MKRYDLRHLANDFDKRMNEICDTLQDGEVAIFLFEVRDFTNVQKAIDCILHHGDELLNSLRFNEVDWTIVVRRKAQ</sequence>
<dbReference type="InterPro" id="IPR036868">
    <property type="entry name" value="TusA-like_sf"/>
</dbReference>
<organism evidence="1 2">
    <name type="scientific">Helicobacter mastomyrinus</name>
    <dbReference type="NCBI Taxonomy" id="287948"/>
    <lineage>
        <taxon>Bacteria</taxon>
        <taxon>Pseudomonadati</taxon>
        <taxon>Campylobacterota</taxon>
        <taxon>Epsilonproteobacteria</taxon>
        <taxon>Campylobacterales</taxon>
        <taxon>Helicobacteraceae</taxon>
        <taxon>Helicobacter</taxon>
    </lineage>
</organism>
<evidence type="ECO:0000313" key="2">
    <source>
        <dbReference type="Proteomes" id="UP001434737"/>
    </source>
</evidence>
<keyword evidence="2" id="KW-1185">Reference proteome</keyword>
<dbReference type="InterPro" id="IPR032424">
    <property type="entry name" value="NADH-UOR_E"/>
</dbReference>
<reference evidence="1 2" key="1">
    <citation type="submission" date="2024-02" db="EMBL/GenBank/DDBJ databases">
        <title>Genome and pathogenicity analysis of Helicobacter mastomyrinus isolated from mice.</title>
        <authorList>
            <person name="Zhu L."/>
        </authorList>
    </citation>
    <scope>NUCLEOTIDE SEQUENCE [LARGE SCALE GENOMIC DNA]</scope>
    <source>
        <strain evidence="1 2">Hm-17</strain>
    </source>
</reference>
<dbReference type="EMBL" id="CP145316">
    <property type="protein sequence ID" value="XAM18248.1"/>
    <property type="molecule type" value="Genomic_DNA"/>
</dbReference>
<evidence type="ECO:0000313" key="1">
    <source>
        <dbReference type="EMBL" id="XAM18248.1"/>
    </source>
</evidence>
<dbReference type="Gene3D" id="3.30.110.40">
    <property type="entry name" value="TusA-like domain"/>
    <property type="match status" value="1"/>
</dbReference>
<dbReference type="Proteomes" id="UP001434737">
    <property type="component" value="Chromosome"/>
</dbReference>
<protein>
    <submittedName>
        <fullName evidence="1">NADH-ubiquinone oxidoreductase subunit E family protein</fullName>
    </submittedName>
</protein>
<dbReference type="Pfam" id="PF16514">
    <property type="entry name" value="NADH-UOR_E"/>
    <property type="match status" value="1"/>
</dbReference>
<name>A0ABZ3F512_9HELI</name>
<dbReference type="RefSeq" id="WP_295699256.1">
    <property type="nucleotide sequence ID" value="NZ_CP145316.1"/>
</dbReference>